<name>A0A8H5F2W5_9AGAR</name>
<keyword evidence="4" id="KW-0378">Hydrolase</keyword>
<keyword evidence="3" id="KW-0678">Repressor</keyword>
<proteinExistence type="inferred from homology"/>
<dbReference type="PRINTS" id="PR01270">
    <property type="entry name" value="HDASUPER"/>
</dbReference>
<feature type="compositionally biased region" description="Acidic residues" evidence="10">
    <location>
        <begin position="621"/>
        <end position="686"/>
    </location>
</feature>
<feature type="compositionally biased region" description="Acidic residues" evidence="10">
    <location>
        <begin position="573"/>
        <end position="584"/>
    </location>
</feature>
<evidence type="ECO:0000256" key="9">
    <source>
        <dbReference type="ARBA" id="ARBA00061569"/>
    </source>
</evidence>
<evidence type="ECO:0000313" key="12">
    <source>
        <dbReference type="EMBL" id="KAF5321298.1"/>
    </source>
</evidence>
<dbReference type="AlphaFoldDB" id="A0A8H5F2W5"/>
<feature type="compositionally biased region" description="Acidic residues" evidence="10">
    <location>
        <begin position="428"/>
        <end position="446"/>
    </location>
</feature>
<accession>A0A8H5F2W5</accession>
<dbReference type="GO" id="GO:0141221">
    <property type="term" value="F:histone deacetylase activity, hydrolytic mechanism"/>
    <property type="evidence" value="ECO:0007669"/>
    <property type="project" value="UniProtKB-EC"/>
</dbReference>
<dbReference type="InterPro" id="IPR003084">
    <property type="entry name" value="HDAC_I/II"/>
</dbReference>
<gene>
    <name evidence="12" type="ORF">D9619_000191</name>
</gene>
<dbReference type="InterPro" id="IPR023801">
    <property type="entry name" value="His_deacetylse_dom"/>
</dbReference>
<dbReference type="CDD" id="cd09991">
    <property type="entry name" value="HDAC_classI"/>
    <property type="match status" value="1"/>
</dbReference>
<dbReference type="GO" id="GO:0070210">
    <property type="term" value="C:Rpd3L-Expanded complex"/>
    <property type="evidence" value="ECO:0007669"/>
    <property type="project" value="TreeGrafter"/>
</dbReference>
<keyword evidence="8" id="KW-0539">Nucleus</keyword>
<dbReference type="SUPFAM" id="SSF52768">
    <property type="entry name" value="Arginase/deacetylase"/>
    <property type="match status" value="1"/>
</dbReference>
<dbReference type="InterPro" id="IPR000286">
    <property type="entry name" value="HDACs"/>
</dbReference>
<reference evidence="12 13" key="1">
    <citation type="journal article" date="2020" name="ISME J.">
        <title>Uncovering the hidden diversity of litter-decomposition mechanisms in mushroom-forming fungi.</title>
        <authorList>
            <person name="Floudas D."/>
            <person name="Bentzer J."/>
            <person name="Ahren D."/>
            <person name="Johansson T."/>
            <person name="Persson P."/>
            <person name="Tunlid A."/>
        </authorList>
    </citation>
    <scope>NUCLEOTIDE SEQUENCE [LARGE SCALE GENOMIC DNA]</scope>
    <source>
        <strain evidence="12 13">CBS 101986</strain>
    </source>
</reference>
<dbReference type="Proteomes" id="UP000567179">
    <property type="component" value="Unassembled WGS sequence"/>
</dbReference>
<keyword evidence="13" id="KW-1185">Reference proteome</keyword>
<dbReference type="Gene3D" id="3.40.800.20">
    <property type="entry name" value="Histone deacetylase domain"/>
    <property type="match status" value="1"/>
</dbReference>
<dbReference type="Pfam" id="PF00850">
    <property type="entry name" value="Hist_deacetyl"/>
    <property type="match status" value="1"/>
</dbReference>
<evidence type="ECO:0000256" key="2">
    <source>
        <dbReference type="ARBA" id="ARBA00012111"/>
    </source>
</evidence>
<dbReference type="PANTHER" id="PTHR10625">
    <property type="entry name" value="HISTONE DEACETYLASE HDAC1-RELATED"/>
    <property type="match status" value="1"/>
</dbReference>
<evidence type="ECO:0000256" key="1">
    <source>
        <dbReference type="ARBA" id="ARBA00004123"/>
    </source>
</evidence>
<feature type="region of interest" description="Disordered" evidence="10">
    <location>
        <begin position="571"/>
        <end position="695"/>
    </location>
</feature>
<comment type="caution">
    <text evidence="12">The sequence shown here is derived from an EMBL/GenBank/DDBJ whole genome shotgun (WGS) entry which is preliminary data.</text>
</comment>
<keyword evidence="6" id="KW-0805">Transcription regulation</keyword>
<dbReference type="EMBL" id="JAACJJ010000028">
    <property type="protein sequence ID" value="KAF5321298.1"/>
    <property type="molecule type" value="Genomic_DNA"/>
</dbReference>
<sequence>MPSNRKVAYYYDPDVGAYTYGLGHLMKPHRMRITHELATVYGMLDKMHVLRPKRATAEEMTAFHTDEYIHFLSNVTPETVEKMTYQRTRFLVGDDNPAWDGIFEFCSISAGGSISAAEKLASGGADIAINWAGGLHHAKKREAAGFCYINDIVLGILELLRTYPRVLYIDIDCHHGDGVEEAFYSSDRVMTCSFHKFGEFFPGTGQQADTGAGRGKGYSVNVPLKDGITDDAWRSVFDPVIQRILDVFQPSAVVLQCGADSLAGDKLGCLNLSMQGHAHCVQFLRDSGVPLILLGGGGYTVKNVARAWTFETACALGIENDIDLNLPWNQYFEWFGPTYRLEVPENNMEDCNIVDGYLDRVKSLALEQLQQLQGPPSVQMHDVPRVSVGDHLGFKKKGYYDTPDGLDSDLAQHAKYLYDLHHSGDGAGGDETDDGGDDGSDTEGSDSDGSSRSTASWRTPLRAASASRGAHPLANGHGHGHGRFGSAPPPPPAERRRMSIITGRYYDIPVHEEGYSHYDTVSGATGVGINGLHGGGGARGTKRRFFATVDDLVGSITNTRMDILNGTGAGTLAEEEEEEDDAEDVFVSRPQGDGGKGSYKGVDFEKLAGIGVDSPSKKEEEDALMDDQVDIDDDEGDGDGGEDEEGDADEEGEGDGDVDDGDEGDVEVEEDGDEGEVDAEPDVEVEAEGRMSVDS</sequence>
<evidence type="ECO:0000256" key="10">
    <source>
        <dbReference type="SAM" id="MobiDB-lite"/>
    </source>
</evidence>
<evidence type="ECO:0000256" key="3">
    <source>
        <dbReference type="ARBA" id="ARBA00022491"/>
    </source>
</evidence>
<evidence type="ECO:0000256" key="8">
    <source>
        <dbReference type="ARBA" id="ARBA00023242"/>
    </source>
</evidence>
<dbReference type="OrthoDB" id="1918432at2759"/>
<comment type="similarity">
    <text evidence="9">Belongs to the histone deacetylase family. HD Type 1 subfamily.</text>
</comment>
<evidence type="ECO:0000256" key="5">
    <source>
        <dbReference type="ARBA" id="ARBA00022853"/>
    </source>
</evidence>
<comment type="subcellular location">
    <subcellularLocation>
        <location evidence="1">Nucleus</location>
    </subcellularLocation>
</comment>
<dbReference type="PANTHER" id="PTHR10625:SF2">
    <property type="entry name" value="HISTONE DEACETYLASE"/>
    <property type="match status" value="1"/>
</dbReference>
<keyword evidence="5" id="KW-0156">Chromatin regulator</keyword>
<feature type="domain" description="Histone deacetylase" evidence="11">
    <location>
        <begin position="24"/>
        <end position="312"/>
    </location>
</feature>
<dbReference type="GO" id="GO:0032221">
    <property type="term" value="C:Rpd3S complex"/>
    <property type="evidence" value="ECO:0007669"/>
    <property type="project" value="UniProtKB-ARBA"/>
</dbReference>
<dbReference type="GO" id="GO:0031507">
    <property type="term" value="P:heterochromatin formation"/>
    <property type="evidence" value="ECO:0007669"/>
    <property type="project" value="TreeGrafter"/>
</dbReference>
<dbReference type="EC" id="3.5.1.98" evidence="2"/>
<dbReference type="FunFam" id="3.40.800.20:FF:000001">
    <property type="entry name" value="Histone deacetylase"/>
    <property type="match status" value="1"/>
</dbReference>
<protein>
    <recommendedName>
        <fullName evidence="2">histone deacetylase</fullName>
        <ecNumber evidence="2">3.5.1.98</ecNumber>
    </recommendedName>
</protein>
<evidence type="ECO:0000259" key="11">
    <source>
        <dbReference type="Pfam" id="PF00850"/>
    </source>
</evidence>
<evidence type="ECO:0000256" key="6">
    <source>
        <dbReference type="ARBA" id="ARBA00023015"/>
    </source>
</evidence>
<evidence type="ECO:0000313" key="13">
    <source>
        <dbReference type="Proteomes" id="UP000567179"/>
    </source>
</evidence>
<dbReference type="InterPro" id="IPR037138">
    <property type="entry name" value="His_deacetylse_dom_sf"/>
</dbReference>
<evidence type="ECO:0000256" key="4">
    <source>
        <dbReference type="ARBA" id="ARBA00022801"/>
    </source>
</evidence>
<evidence type="ECO:0000256" key="7">
    <source>
        <dbReference type="ARBA" id="ARBA00023163"/>
    </source>
</evidence>
<dbReference type="PRINTS" id="PR01271">
    <property type="entry name" value="HISDACETLASE"/>
</dbReference>
<organism evidence="12 13">
    <name type="scientific">Psilocybe cf. subviscida</name>
    <dbReference type="NCBI Taxonomy" id="2480587"/>
    <lineage>
        <taxon>Eukaryota</taxon>
        <taxon>Fungi</taxon>
        <taxon>Dikarya</taxon>
        <taxon>Basidiomycota</taxon>
        <taxon>Agaricomycotina</taxon>
        <taxon>Agaricomycetes</taxon>
        <taxon>Agaricomycetidae</taxon>
        <taxon>Agaricales</taxon>
        <taxon>Agaricineae</taxon>
        <taxon>Strophariaceae</taxon>
        <taxon>Psilocybe</taxon>
    </lineage>
</organism>
<dbReference type="InterPro" id="IPR023696">
    <property type="entry name" value="Ureohydrolase_dom_sf"/>
</dbReference>
<keyword evidence="7" id="KW-0804">Transcription</keyword>
<feature type="region of interest" description="Disordered" evidence="10">
    <location>
        <begin position="422"/>
        <end position="495"/>
    </location>
</feature>
<feature type="compositionally biased region" description="Low complexity" evidence="10">
    <location>
        <begin position="447"/>
        <end position="456"/>
    </location>
</feature>